<evidence type="ECO:0000313" key="2">
    <source>
        <dbReference type="EMBL" id="EYB89435.1"/>
    </source>
</evidence>
<name>A0A016SFQ0_9BILA</name>
<evidence type="ECO:0000256" key="1">
    <source>
        <dbReference type="SAM" id="SignalP"/>
    </source>
</evidence>
<dbReference type="Proteomes" id="UP000024635">
    <property type="component" value="Unassembled WGS sequence"/>
</dbReference>
<sequence>MRAIVKYGLLIFCSLRSLHSSCVLYQLVHAPYNRKENPGDSSHLPRVKEMNAENVVEKCPNTKKHGAECRRTKTLNIL</sequence>
<feature type="chain" id="PRO_5001489376" description="Secreted protein" evidence="1">
    <location>
        <begin position="21"/>
        <end position="78"/>
    </location>
</feature>
<gene>
    <name evidence="2" type="primary">Acey_s0232.g3054</name>
    <name evidence="2" type="ORF">Y032_0232g3054</name>
</gene>
<proteinExistence type="predicted"/>
<keyword evidence="3" id="KW-1185">Reference proteome</keyword>
<protein>
    <recommendedName>
        <fullName evidence="4">Secreted protein</fullName>
    </recommendedName>
</protein>
<evidence type="ECO:0000313" key="3">
    <source>
        <dbReference type="Proteomes" id="UP000024635"/>
    </source>
</evidence>
<dbReference type="EMBL" id="JARK01001568">
    <property type="protein sequence ID" value="EYB89435.1"/>
    <property type="molecule type" value="Genomic_DNA"/>
</dbReference>
<evidence type="ECO:0008006" key="4">
    <source>
        <dbReference type="Google" id="ProtNLM"/>
    </source>
</evidence>
<keyword evidence="1" id="KW-0732">Signal</keyword>
<organism evidence="2 3">
    <name type="scientific">Ancylostoma ceylanicum</name>
    <dbReference type="NCBI Taxonomy" id="53326"/>
    <lineage>
        <taxon>Eukaryota</taxon>
        <taxon>Metazoa</taxon>
        <taxon>Ecdysozoa</taxon>
        <taxon>Nematoda</taxon>
        <taxon>Chromadorea</taxon>
        <taxon>Rhabditida</taxon>
        <taxon>Rhabditina</taxon>
        <taxon>Rhabditomorpha</taxon>
        <taxon>Strongyloidea</taxon>
        <taxon>Ancylostomatidae</taxon>
        <taxon>Ancylostomatinae</taxon>
        <taxon>Ancylostoma</taxon>
    </lineage>
</organism>
<feature type="signal peptide" evidence="1">
    <location>
        <begin position="1"/>
        <end position="20"/>
    </location>
</feature>
<dbReference type="AlphaFoldDB" id="A0A016SFQ0"/>
<accession>A0A016SFQ0</accession>
<reference evidence="3" key="1">
    <citation type="journal article" date="2015" name="Nat. Genet.">
        <title>The genome and transcriptome of the zoonotic hookworm Ancylostoma ceylanicum identify infection-specific gene families.</title>
        <authorList>
            <person name="Schwarz E.M."/>
            <person name="Hu Y."/>
            <person name="Antoshechkin I."/>
            <person name="Miller M.M."/>
            <person name="Sternberg P.W."/>
            <person name="Aroian R.V."/>
        </authorList>
    </citation>
    <scope>NUCLEOTIDE SEQUENCE</scope>
    <source>
        <strain evidence="3">HY135</strain>
    </source>
</reference>
<comment type="caution">
    <text evidence="2">The sequence shown here is derived from an EMBL/GenBank/DDBJ whole genome shotgun (WGS) entry which is preliminary data.</text>
</comment>